<keyword evidence="3" id="KW-0805">Transcription regulation</keyword>
<dbReference type="InterPro" id="IPR016032">
    <property type="entry name" value="Sig_transdc_resp-reg_C-effctor"/>
</dbReference>
<keyword evidence="11" id="KW-1185">Reference proteome</keyword>
<comment type="caution">
    <text evidence="10">The sequence shown here is derived from an EMBL/GenBank/DDBJ whole genome shotgun (WGS) entry which is preliminary data.</text>
</comment>
<keyword evidence="5" id="KW-0804">Transcription</keyword>
<name>A0ABS7GK75_9BACT</name>
<dbReference type="SMART" id="SM00448">
    <property type="entry name" value="REC"/>
    <property type="match status" value="1"/>
</dbReference>
<dbReference type="CDD" id="cd00383">
    <property type="entry name" value="trans_reg_C"/>
    <property type="match status" value="1"/>
</dbReference>
<evidence type="ECO:0000256" key="3">
    <source>
        <dbReference type="ARBA" id="ARBA00023015"/>
    </source>
</evidence>
<dbReference type="Proteomes" id="UP000812961">
    <property type="component" value="Unassembled WGS sequence"/>
</dbReference>
<dbReference type="Pfam" id="PF00072">
    <property type="entry name" value="Response_reg"/>
    <property type="match status" value="1"/>
</dbReference>
<dbReference type="RefSeq" id="WP_220252472.1">
    <property type="nucleotide sequence ID" value="NZ_JAICCF010000004.1"/>
</dbReference>
<evidence type="ECO:0000259" key="8">
    <source>
        <dbReference type="PROSITE" id="PS50110"/>
    </source>
</evidence>
<dbReference type="InterPro" id="IPR001867">
    <property type="entry name" value="OmpR/PhoB-type_DNA-bd"/>
</dbReference>
<dbReference type="Gene3D" id="1.10.10.10">
    <property type="entry name" value="Winged helix-like DNA-binding domain superfamily/Winged helix DNA-binding domain"/>
    <property type="match status" value="1"/>
</dbReference>
<evidence type="ECO:0000259" key="9">
    <source>
        <dbReference type="PROSITE" id="PS51755"/>
    </source>
</evidence>
<dbReference type="InterPro" id="IPR039420">
    <property type="entry name" value="WalR-like"/>
</dbReference>
<dbReference type="Gene3D" id="3.40.50.2300">
    <property type="match status" value="1"/>
</dbReference>
<dbReference type="PROSITE" id="PS51755">
    <property type="entry name" value="OMPR_PHOB"/>
    <property type="match status" value="1"/>
</dbReference>
<proteinExistence type="predicted"/>
<dbReference type="SUPFAM" id="SSF52172">
    <property type="entry name" value="CheY-like"/>
    <property type="match status" value="1"/>
</dbReference>
<dbReference type="PROSITE" id="PS50110">
    <property type="entry name" value="RESPONSE_REGULATORY"/>
    <property type="match status" value="1"/>
</dbReference>
<evidence type="ECO:0000313" key="10">
    <source>
        <dbReference type="EMBL" id="MBW8687149.1"/>
    </source>
</evidence>
<dbReference type="CDD" id="cd17624">
    <property type="entry name" value="REC_OmpR_PmrA-like"/>
    <property type="match status" value="1"/>
</dbReference>
<dbReference type="PANTHER" id="PTHR48111:SF22">
    <property type="entry name" value="REGULATOR OF RPOS"/>
    <property type="match status" value="1"/>
</dbReference>
<dbReference type="InterPro" id="IPR001789">
    <property type="entry name" value="Sig_transdc_resp-reg_receiver"/>
</dbReference>
<protein>
    <submittedName>
        <fullName evidence="10">Response regulator transcription factor</fullName>
    </submittedName>
</protein>
<keyword evidence="1 6" id="KW-0597">Phosphoprotein</keyword>
<evidence type="ECO:0000256" key="2">
    <source>
        <dbReference type="ARBA" id="ARBA00023012"/>
    </source>
</evidence>
<feature type="modified residue" description="4-aspartylphosphate" evidence="6">
    <location>
        <position position="52"/>
    </location>
</feature>
<feature type="domain" description="OmpR/PhoB-type" evidence="9">
    <location>
        <begin position="127"/>
        <end position="225"/>
    </location>
</feature>
<reference evidence="10 11" key="1">
    <citation type="submission" date="2021-08" db="EMBL/GenBank/DDBJ databases">
        <title>The genome sequence of Chitinophaga sp. B61.</title>
        <authorList>
            <person name="Zhang X."/>
        </authorList>
    </citation>
    <scope>NUCLEOTIDE SEQUENCE [LARGE SCALE GENOMIC DNA]</scope>
    <source>
        <strain evidence="10 11">B61</strain>
    </source>
</reference>
<keyword evidence="2" id="KW-0902">Two-component regulatory system</keyword>
<keyword evidence="4 7" id="KW-0238">DNA-binding</keyword>
<evidence type="ECO:0000256" key="5">
    <source>
        <dbReference type="ARBA" id="ARBA00023163"/>
    </source>
</evidence>
<feature type="domain" description="Response regulatory" evidence="8">
    <location>
        <begin position="3"/>
        <end position="117"/>
    </location>
</feature>
<dbReference type="PANTHER" id="PTHR48111">
    <property type="entry name" value="REGULATOR OF RPOS"/>
    <property type="match status" value="1"/>
</dbReference>
<gene>
    <name evidence="10" type="ORF">K1Y79_22620</name>
</gene>
<evidence type="ECO:0000313" key="11">
    <source>
        <dbReference type="Proteomes" id="UP000812961"/>
    </source>
</evidence>
<dbReference type="Pfam" id="PF00486">
    <property type="entry name" value="Trans_reg_C"/>
    <property type="match status" value="1"/>
</dbReference>
<dbReference type="SMART" id="SM00862">
    <property type="entry name" value="Trans_reg_C"/>
    <property type="match status" value="1"/>
</dbReference>
<sequence length="226" mass="25562">MASVLLVEDDPQVIAFIKKGLNEHSFNVTAASKGYDGIEEAMSAPYDIIILDIMLPDISGLQVCQLLRQRKNISPIIILSALDSSLEKVEGLKAGADDYLSKPFLFEELLARIEAQLRRVDFVKGITNLHSYGGVTINTDEKTAFRDGIKLELSPLEYKLLLYLMRNREKALARIRIAQSVWNMDFESNTNIVDVYINFLRKKIDKGFSEPLIHTVKGTGYMFKQM</sequence>
<dbReference type="EMBL" id="JAICCF010000004">
    <property type="protein sequence ID" value="MBW8687149.1"/>
    <property type="molecule type" value="Genomic_DNA"/>
</dbReference>
<dbReference type="SUPFAM" id="SSF46894">
    <property type="entry name" value="C-terminal effector domain of the bipartite response regulators"/>
    <property type="match status" value="1"/>
</dbReference>
<organism evidence="10 11">
    <name type="scientific">Chitinophaga rhizophila</name>
    <dbReference type="NCBI Taxonomy" id="2866212"/>
    <lineage>
        <taxon>Bacteria</taxon>
        <taxon>Pseudomonadati</taxon>
        <taxon>Bacteroidota</taxon>
        <taxon>Chitinophagia</taxon>
        <taxon>Chitinophagales</taxon>
        <taxon>Chitinophagaceae</taxon>
        <taxon>Chitinophaga</taxon>
    </lineage>
</organism>
<dbReference type="InterPro" id="IPR036388">
    <property type="entry name" value="WH-like_DNA-bd_sf"/>
</dbReference>
<evidence type="ECO:0000256" key="4">
    <source>
        <dbReference type="ARBA" id="ARBA00023125"/>
    </source>
</evidence>
<dbReference type="Gene3D" id="6.10.250.690">
    <property type="match status" value="1"/>
</dbReference>
<feature type="DNA-binding region" description="OmpR/PhoB-type" evidence="7">
    <location>
        <begin position="127"/>
        <end position="225"/>
    </location>
</feature>
<evidence type="ECO:0000256" key="6">
    <source>
        <dbReference type="PROSITE-ProRule" id="PRU00169"/>
    </source>
</evidence>
<evidence type="ECO:0000256" key="7">
    <source>
        <dbReference type="PROSITE-ProRule" id="PRU01091"/>
    </source>
</evidence>
<evidence type="ECO:0000256" key="1">
    <source>
        <dbReference type="ARBA" id="ARBA00022553"/>
    </source>
</evidence>
<dbReference type="InterPro" id="IPR011006">
    <property type="entry name" value="CheY-like_superfamily"/>
</dbReference>
<accession>A0ABS7GK75</accession>